<sequence>MASALFRSLPPFLSPEQLPLTIYCPIRR</sequence>
<reference evidence="2" key="1">
    <citation type="submission" date="2017-01" db="EMBL/GenBank/DDBJ databases">
        <authorList>
            <person name="Wang Y."/>
            <person name="White M."/>
            <person name="Kvist S."/>
            <person name="Moncalvo J.-M."/>
        </authorList>
    </citation>
    <scope>NUCLEOTIDE SEQUENCE [LARGE SCALE GENOMIC DNA]</scope>
    <source>
        <strain evidence="2">ID-206-W2</strain>
    </source>
</reference>
<keyword evidence="2" id="KW-1185">Reference proteome</keyword>
<dbReference type="Proteomes" id="UP000187429">
    <property type="component" value="Unassembled WGS sequence"/>
</dbReference>
<name>A0A1R1YHJ1_9FUNG</name>
<comment type="caution">
    <text evidence="1">The sequence shown here is derived from an EMBL/GenBank/DDBJ whole genome shotgun (WGS) entry which is preliminary data.</text>
</comment>
<dbReference type="AlphaFoldDB" id="A0A1R1YHJ1"/>
<gene>
    <name evidence="1" type="ORF">AYI69_g3996</name>
</gene>
<dbReference type="EMBL" id="LSSM01001474">
    <property type="protein sequence ID" value="OMJ26388.1"/>
    <property type="molecule type" value="Genomic_DNA"/>
</dbReference>
<feature type="non-terminal residue" evidence="1">
    <location>
        <position position="28"/>
    </location>
</feature>
<evidence type="ECO:0000313" key="2">
    <source>
        <dbReference type="Proteomes" id="UP000187429"/>
    </source>
</evidence>
<protein>
    <submittedName>
        <fullName evidence="1">Uncharacterized protein</fullName>
    </submittedName>
</protein>
<evidence type="ECO:0000313" key="1">
    <source>
        <dbReference type="EMBL" id="OMJ26388.1"/>
    </source>
</evidence>
<organism evidence="1 2">
    <name type="scientific">Smittium culicis</name>
    <dbReference type="NCBI Taxonomy" id="133412"/>
    <lineage>
        <taxon>Eukaryota</taxon>
        <taxon>Fungi</taxon>
        <taxon>Fungi incertae sedis</taxon>
        <taxon>Zoopagomycota</taxon>
        <taxon>Kickxellomycotina</taxon>
        <taxon>Harpellomycetes</taxon>
        <taxon>Harpellales</taxon>
        <taxon>Legeriomycetaceae</taxon>
        <taxon>Smittium</taxon>
    </lineage>
</organism>
<accession>A0A1R1YHJ1</accession>
<proteinExistence type="predicted"/>